<proteinExistence type="predicted"/>
<evidence type="ECO:0000256" key="8">
    <source>
        <dbReference type="ARBA" id="ARBA00023136"/>
    </source>
</evidence>
<dbReference type="InterPro" id="IPR029151">
    <property type="entry name" value="Sensor-like_sf"/>
</dbReference>
<accession>A0A318S864</accession>
<evidence type="ECO:0000256" key="1">
    <source>
        <dbReference type="ARBA" id="ARBA00000085"/>
    </source>
</evidence>
<evidence type="ECO:0000256" key="3">
    <source>
        <dbReference type="ARBA" id="ARBA00012438"/>
    </source>
</evidence>
<evidence type="ECO:0000256" key="2">
    <source>
        <dbReference type="ARBA" id="ARBA00004651"/>
    </source>
</evidence>
<dbReference type="OrthoDB" id="9792686at2"/>
<keyword evidence="7 9" id="KW-1133">Transmembrane helix</keyword>
<evidence type="ECO:0000256" key="5">
    <source>
        <dbReference type="ARBA" id="ARBA00022553"/>
    </source>
</evidence>
<keyword evidence="6 9" id="KW-0812">Transmembrane</keyword>
<dbReference type="InterPro" id="IPR039506">
    <property type="entry name" value="SPOB_a"/>
</dbReference>
<keyword evidence="8 9" id="KW-0472">Membrane</keyword>
<comment type="subcellular location">
    <subcellularLocation>
        <location evidence="2">Cell membrane</location>
        <topology evidence="2">Multi-pass membrane protein</topology>
    </subcellularLocation>
</comment>
<keyword evidence="11" id="KW-0418">Kinase</keyword>
<dbReference type="SUPFAM" id="SSF55874">
    <property type="entry name" value="ATPase domain of HSP90 chaperone/DNA topoisomerase II/histidine kinase"/>
    <property type="match status" value="1"/>
</dbReference>
<evidence type="ECO:0000313" key="11">
    <source>
        <dbReference type="EMBL" id="PYE53243.1"/>
    </source>
</evidence>
<dbReference type="Gene3D" id="3.30.450.20">
    <property type="entry name" value="PAS domain"/>
    <property type="match status" value="2"/>
</dbReference>
<evidence type="ECO:0000256" key="7">
    <source>
        <dbReference type="ARBA" id="ARBA00022989"/>
    </source>
</evidence>
<dbReference type="PANTHER" id="PTHR43547:SF10">
    <property type="entry name" value="SENSOR HISTIDINE KINASE DCUS"/>
    <property type="match status" value="1"/>
</dbReference>
<dbReference type="EC" id="2.7.13.3" evidence="3"/>
<dbReference type="SUPFAM" id="SSF103190">
    <property type="entry name" value="Sensory domain-like"/>
    <property type="match status" value="1"/>
</dbReference>
<dbReference type="Proteomes" id="UP000248326">
    <property type="component" value="Unassembled WGS sequence"/>
</dbReference>
<evidence type="ECO:0000256" key="9">
    <source>
        <dbReference type="SAM" id="Phobius"/>
    </source>
</evidence>
<dbReference type="InterPro" id="IPR033463">
    <property type="entry name" value="sCache_3"/>
</dbReference>
<dbReference type="GO" id="GO:0000155">
    <property type="term" value="F:phosphorelay sensor kinase activity"/>
    <property type="evidence" value="ECO:0007669"/>
    <property type="project" value="TreeGrafter"/>
</dbReference>
<evidence type="ECO:0000313" key="12">
    <source>
        <dbReference type="Proteomes" id="UP000248326"/>
    </source>
</evidence>
<keyword evidence="12" id="KW-1185">Reference proteome</keyword>
<evidence type="ECO:0000259" key="10">
    <source>
        <dbReference type="PROSITE" id="PS50109"/>
    </source>
</evidence>
<gene>
    <name evidence="11" type="ORF">DES52_10915</name>
</gene>
<organism evidence="11 12">
    <name type="scientific">Deinococcus yavapaiensis KR-236</name>
    <dbReference type="NCBI Taxonomy" id="694435"/>
    <lineage>
        <taxon>Bacteria</taxon>
        <taxon>Thermotogati</taxon>
        <taxon>Deinococcota</taxon>
        <taxon>Deinococci</taxon>
        <taxon>Deinococcales</taxon>
        <taxon>Deinococcaceae</taxon>
        <taxon>Deinococcus</taxon>
    </lineage>
</organism>
<dbReference type="RefSeq" id="WP_110887059.1">
    <property type="nucleotide sequence ID" value="NZ_QJSX01000009.1"/>
</dbReference>
<reference evidence="11 12" key="1">
    <citation type="submission" date="2018-06" db="EMBL/GenBank/DDBJ databases">
        <title>Genomic Encyclopedia of Type Strains, Phase IV (KMG-IV): sequencing the most valuable type-strain genomes for metagenomic binning, comparative biology and taxonomic classification.</title>
        <authorList>
            <person name="Goeker M."/>
        </authorList>
    </citation>
    <scope>NUCLEOTIDE SEQUENCE [LARGE SCALE GENOMIC DNA]</scope>
    <source>
        <strain evidence="11 12">DSM 18048</strain>
    </source>
</reference>
<feature type="domain" description="Histidine kinase" evidence="10">
    <location>
        <begin position="339"/>
        <end position="527"/>
    </location>
</feature>
<protein>
    <recommendedName>
        <fullName evidence="3">histidine kinase</fullName>
        <ecNumber evidence="3">2.7.13.3</ecNumber>
    </recommendedName>
</protein>
<dbReference type="PRINTS" id="PR00344">
    <property type="entry name" value="BCTRLSENSOR"/>
</dbReference>
<dbReference type="Pfam" id="PF14689">
    <property type="entry name" value="SPOB_a"/>
    <property type="match status" value="1"/>
</dbReference>
<feature type="transmembrane region" description="Helical" evidence="9">
    <location>
        <begin position="188"/>
        <end position="207"/>
    </location>
</feature>
<dbReference type="AlphaFoldDB" id="A0A318S864"/>
<dbReference type="InterPro" id="IPR004358">
    <property type="entry name" value="Sig_transdc_His_kin-like_C"/>
</dbReference>
<dbReference type="Gene3D" id="3.30.565.10">
    <property type="entry name" value="Histidine kinase-like ATPase, C-terminal domain"/>
    <property type="match status" value="1"/>
</dbReference>
<keyword evidence="5" id="KW-0597">Phosphoprotein</keyword>
<evidence type="ECO:0000256" key="4">
    <source>
        <dbReference type="ARBA" id="ARBA00022475"/>
    </source>
</evidence>
<dbReference type="PANTHER" id="PTHR43547">
    <property type="entry name" value="TWO-COMPONENT HISTIDINE KINASE"/>
    <property type="match status" value="1"/>
</dbReference>
<dbReference type="InterPro" id="IPR036890">
    <property type="entry name" value="HATPase_C_sf"/>
</dbReference>
<dbReference type="EMBL" id="QJSX01000009">
    <property type="protein sequence ID" value="PYE53243.1"/>
    <property type="molecule type" value="Genomic_DNA"/>
</dbReference>
<comment type="catalytic activity">
    <reaction evidence="1">
        <text>ATP + protein L-histidine = ADP + protein N-phospho-L-histidine.</text>
        <dbReference type="EC" id="2.7.13.3"/>
    </reaction>
</comment>
<dbReference type="InterPro" id="IPR003594">
    <property type="entry name" value="HATPase_dom"/>
</dbReference>
<dbReference type="Pfam" id="PF02518">
    <property type="entry name" value="HATPase_c"/>
    <property type="match status" value="1"/>
</dbReference>
<dbReference type="GO" id="GO:0005886">
    <property type="term" value="C:plasma membrane"/>
    <property type="evidence" value="ECO:0007669"/>
    <property type="project" value="UniProtKB-SubCell"/>
</dbReference>
<keyword evidence="11" id="KW-0808">Transferase</keyword>
<keyword evidence="4" id="KW-1003">Cell membrane</keyword>
<name>A0A318S864_9DEIO</name>
<comment type="caution">
    <text evidence="11">The sequence shown here is derived from an EMBL/GenBank/DDBJ whole genome shotgun (WGS) entry which is preliminary data.</text>
</comment>
<evidence type="ECO:0000256" key="6">
    <source>
        <dbReference type="ARBA" id="ARBA00022692"/>
    </source>
</evidence>
<dbReference type="InterPro" id="IPR005467">
    <property type="entry name" value="His_kinase_dom"/>
</dbReference>
<dbReference type="SMART" id="SM00387">
    <property type="entry name" value="HATPase_c"/>
    <property type="match status" value="1"/>
</dbReference>
<sequence>MNLAGPRFARSSWKVRPLRLGIEGRLVLLHLLVLSVLTLLLASIQVLSLRRTVQHDLGQRALAASRLVAQLPEVMRGAAVGRQDAKLNAFVNRLRAQVGADFIVVGNRDGVRLTHPRPDRLGLPMEGGDNDAPFAGREIVSVAQGSLGLSVRGKVPVLNAGGRIVGVVSTGYLMPRVHALAVQAVGSLVPWFVLALALGTLGAILVARTLKRAILNLEPQQIAALVRQQRAVLAALREGVLAVNADGVIVLANARASELLPRGSGRRVVDVWPELAFAASRTGMPSHNLELRLAHLPIFVNLEPLEGGGFVATLRDRAEVLALAEELTSVRGFVEVLRAQSHEYLNRLHTINGLLQLGRPDDARHLIHSEIENDATLRDLMHDLRTPRLVALLMGKRERAHELGVVFRVEAGSNLSARWNGVIDVLVTTIGNLTENAFEALRGRAGTVTVSIGEDPDGVQIEVVDDGPGVAPDVRARLFEHGASSKGEGRGYGLALVRTRVEALGGSIRHFRRESFTVFQVNLPLTAAGQTSVEGESA</sequence>
<dbReference type="Pfam" id="PF17203">
    <property type="entry name" value="sCache_3_2"/>
    <property type="match status" value="1"/>
</dbReference>
<dbReference type="PROSITE" id="PS50109">
    <property type="entry name" value="HIS_KIN"/>
    <property type="match status" value="1"/>
</dbReference>
<dbReference type="Gene3D" id="1.10.287.130">
    <property type="match status" value="1"/>
</dbReference>